<dbReference type="Pfam" id="PF10823">
    <property type="entry name" value="DUF2568"/>
    <property type="match status" value="1"/>
</dbReference>
<sequence>MKGLIYMLALIKNINLGLAFFLELALLASFCYWGFTTNWGTIARFGLGLGVPVLVAIIWGCFEAPRANWPLPEPWHLLLKLALFGLGVAALFVAGRRELSITFAVIFIINTILAYVWAQ</sequence>
<organism evidence="2 3">
    <name type="scientific">Ktedonobacter robiniae</name>
    <dbReference type="NCBI Taxonomy" id="2778365"/>
    <lineage>
        <taxon>Bacteria</taxon>
        <taxon>Bacillati</taxon>
        <taxon>Chloroflexota</taxon>
        <taxon>Ktedonobacteria</taxon>
        <taxon>Ktedonobacterales</taxon>
        <taxon>Ktedonobacteraceae</taxon>
        <taxon>Ktedonobacter</taxon>
    </lineage>
</organism>
<gene>
    <name evidence="2" type="ORF">KSB_59240</name>
</gene>
<proteinExistence type="predicted"/>
<protein>
    <recommendedName>
        <fullName evidence="4">DUF2568 domain-containing protein</fullName>
    </recommendedName>
</protein>
<keyword evidence="1" id="KW-0812">Transmembrane</keyword>
<evidence type="ECO:0000313" key="2">
    <source>
        <dbReference type="EMBL" id="GHO57449.1"/>
    </source>
</evidence>
<comment type="caution">
    <text evidence="2">The sequence shown here is derived from an EMBL/GenBank/DDBJ whole genome shotgun (WGS) entry which is preliminary data.</text>
</comment>
<dbReference type="EMBL" id="BNJG01000002">
    <property type="protein sequence ID" value="GHO57449.1"/>
    <property type="molecule type" value="Genomic_DNA"/>
</dbReference>
<dbReference type="InterPro" id="IPR021214">
    <property type="entry name" value="DUF2568"/>
</dbReference>
<reference evidence="2 3" key="1">
    <citation type="journal article" date="2021" name="Int. J. Syst. Evol. Microbiol.">
        <title>Reticulibacter mediterranei gen. nov., sp. nov., within the new family Reticulibacteraceae fam. nov., and Ktedonospora formicarum gen. nov., sp. nov., Ktedonobacter robiniae sp. nov., Dictyobacter formicarum sp. nov. and Dictyobacter arantiisoli sp. nov., belonging to the class Ktedonobacteria.</title>
        <authorList>
            <person name="Yabe S."/>
            <person name="Zheng Y."/>
            <person name="Wang C.M."/>
            <person name="Sakai Y."/>
            <person name="Abe K."/>
            <person name="Yokota A."/>
            <person name="Donadio S."/>
            <person name="Cavaletti L."/>
            <person name="Monciardini P."/>
        </authorList>
    </citation>
    <scope>NUCLEOTIDE SEQUENCE [LARGE SCALE GENOMIC DNA]</scope>
    <source>
        <strain evidence="2 3">SOSP1-30</strain>
    </source>
</reference>
<feature type="transmembrane region" description="Helical" evidence="1">
    <location>
        <begin position="41"/>
        <end position="62"/>
    </location>
</feature>
<feature type="transmembrane region" description="Helical" evidence="1">
    <location>
        <begin position="16"/>
        <end position="35"/>
    </location>
</feature>
<keyword evidence="1" id="KW-0472">Membrane</keyword>
<accession>A0ABQ3UX59</accession>
<keyword evidence="3" id="KW-1185">Reference proteome</keyword>
<feature type="transmembrane region" description="Helical" evidence="1">
    <location>
        <begin position="99"/>
        <end position="118"/>
    </location>
</feature>
<keyword evidence="1" id="KW-1133">Transmembrane helix</keyword>
<evidence type="ECO:0000256" key="1">
    <source>
        <dbReference type="SAM" id="Phobius"/>
    </source>
</evidence>
<evidence type="ECO:0008006" key="4">
    <source>
        <dbReference type="Google" id="ProtNLM"/>
    </source>
</evidence>
<dbReference type="Proteomes" id="UP000654345">
    <property type="component" value="Unassembled WGS sequence"/>
</dbReference>
<evidence type="ECO:0000313" key="3">
    <source>
        <dbReference type="Proteomes" id="UP000654345"/>
    </source>
</evidence>
<feature type="transmembrane region" description="Helical" evidence="1">
    <location>
        <begin position="74"/>
        <end position="93"/>
    </location>
</feature>
<name>A0ABQ3UX59_9CHLR</name>